<organism evidence="1 2">
    <name type="scientific">Pseudovibrio japonicus</name>
    <dbReference type="NCBI Taxonomy" id="366534"/>
    <lineage>
        <taxon>Bacteria</taxon>
        <taxon>Pseudomonadati</taxon>
        <taxon>Pseudomonadota</taxon>
        <taxon>Alphaproteobacteria</taxon>
        <taxon>Hyphomicrobiales</taxon>
        <taxon>Stappiaceae</taxon>
        <taxon>Pseudovibrio</taxon>
    </lineage>
</organism>
<proteinExistence type="predicted"/>
<reference evidence="2" key="1">
    <citation type="journal article" date="2019" name="Int. J. Syst. Evol. Microbiol.">
        <title>The Global Catalogue of Microorganisms (GCM) 10K type strain sequencing project: providing services to taxonomists for standard genome sequencing and annotation.</title>
        <authorList>
            <consortium name="The Broad Institute Genomics Platform"/>
            <consortium name="The Broad Institute Genome Sequencing Center for Infectious Disease"/>
            <person name="Wu L."/>
            <person name="Ma J."/>
        </authorList>
    </citation>
    <scope>NUCLEOTIDE SEQUENCE [LARGE SCALE GENOMIC DNA]</scope>
    <source>
        <strain evidence="2">KCTC 12861</strain>
    </source>
</reference>
<dbReference type="EMBL" id="BMXE01000001">
    <property type="protein sequence ID" value="GHB17157.1"/>
    <property type="molecule type" value="Genomic_DNA"/>
</dbReference>
<dbReference type="Pfam" id="PF04268">
    <property type="entry name" value="SoxG"/>
    <property type="match status" value="1"/>
</dbReference>
<name>A0ABQ3DVI1_9HYPH</name>
<protein>
    <submittedName>
        <fullName evidence="1">Sarcosine oxidase subunit gamma</fullName>
    </submittedName>
</protein>
<sequence length="170" mass="18685">MTFTTTVETLPTMGRYNLRCKRENTVALSKSLGFDLPSSIGEAARSGTQSALKLGPDEWLLTCPMEERATIRQSLTDVYPEAVHSLTDISSREISIRVSGDQAEELLSTSCPRNLAKLSTGCGVRTIFDSVQVVLMREGDRQFRLDVWRSFAPHVLGLLAVACAEFESGL</sequence>
<dbReference type="Gene3D" id="3.30.1360.120">
    <property type="entry name" value="Probable tRNA modification gtpase trme, domain 1"/>
    <property type="match status" value="1"/>
</dbReference>
<evidence type="ECO:0000313" key="1">
    <source>
        <dbReference type="EMBL" id="GHB17157.1"/>
    </source>
</evidence>
<dbReference type="InterPro" id="IPR027266">
    <property type="entry name" value="TrmE/GcvT-like"/>
</dbReference>
<comment type="caution">
    <text evidence="1">The sequence shown here is derived from an EMBL/GenBank/DDBJ whole genome shotgun (WGS) entry which is preliminary data.</text>
</comment>
<dbReference type="SUPFAM" id="SSF103025">
    <property type="entry name" value="Folate-binding domain"/>
    <property type="match status" value="1"/>
</dbReference>
<dbReference type="InterPro" id="IPR007375">
    <property type="entry name" value="SoxG"/>
</dbReference>
<dbReference type="Proteomes" id="UP000637980">
    <property type="component" value="Unassembled WGS sequence"/>
</dbReference>
<gene>
    <name evidence="1" type="primary">soxG</name>
    <name evidence="1" type="ORF">GCM10007094_00720</name>
</gene>
<dbReference type="Gene3D" id="3.30.70.1520">
    <property type="entry name" value="Heterotetrameric sarcosine oxidase"/>
    <property type="match status" value="1"/>
</dbReference>
<evidence type="ECO:0000313" key="2">
    <source>
        <dbReference type="Proteomes" id="UP000637980"/>
    </source>
</evidence>
<dbReference type="RefSeq" id="WP_189434317.1">
    <property type="nucleotide sequence ID" value="NZ_BMXE01000001.1"/>
</dbReference>
<keyword evidence="2" id="KW-1185">Reference proteome</keyword>
<accession>A0ABQ3DVI1</accession>